<dbReference type="SUPFAM" id="SSF56214">
    <property type="entry name" value="4'-phosphopantetheinyl transferase"/>
    <property type="match status" value="1"/>
</dbReference>
<evidence type="ECO:0000256" key="8">
    <source>
        <dbReference type="HAMAP-Rule" id="MF_00101"/>
    </source>
</evidence>
<dbReference type="GO" id="GO:0005737">
    <property type="term" value="C:cytoplasm"/>
    <property type="evidence" value="ECO:0007669"/>
    <property type="project" value="UniProtKB-SubCell"/>
</dbReference>
<dbReference type="NCBIfam" id="TIGR00556">
    <property type="entry name" value="pantethn_trn"/>
    <property type="match status" value="1"/>
</dbReference>
<evidence type="ECO:0000256" key="7">
    <source>
        <dbReference type="ARBA" id="ARBA00023160"/>
    </source>
</evidence>
<proteinExistence type="inferred from homology"/>
<reference evidence="10" key="1">
    <citation type="submission" date="2020-02" db="EMBL/GenBank/DDBJ databases">
        <authorList>
            <person name="Meier V. D."/>
        </authorList>
    </citation>
    <scope>NUCLEOTIDE SEQUENCE</scope>
    <source>
        <strain evidence="10">AVDCRST_MAG74</strain>
    </source>
</reference>
<feature type="binding site" evidence="8">
    <location>
        <position position="57"/>
    </location>
    <ligand>
        <name>Mg(2+)</name>
        <dbReference type="ChEBI" id="CHEBI:18420"/>
    </ligand>
</feature>
<dbReference type="AlphaFoldDB" id="A0A6J4NJ73"/>
<keyword evidence="7 8" id="KW-0275">Fatty acid biosynthesis</keyword>
<dbReference type="InterPro" id="IPR002582">
    <property type="entry name" value="ACPS"/>
</dbReference>
<keyword evidence="1 8" id="KW-0444">Lipid biosynthesis</keyword>
<gene>
    <name evidence="8" type="primary">acpS</name>
    <name evidence="10" type="ORF">AVDCRST_MAG74-715</name>
</gene>
<organism evidence="10">
    <name type="scientific">uncultured Pyrinomonadaceae bacterium</name>
    <dbReference type="NCBI Taxonomy" id="2283094"/>
    <lineage>
        <taxon>Bacteria</taxon>
        <taxon>Pseudomonadati</taxon>
        <taxon>Acidobacteriota</taxon>
        <taxon>Blastocatellia</taxon>
        <taxon>Blastocatellales</taxon>
        <taxon>Pyrinomonadaceae</taxon>
        <taxon>environmental samples</taxon>
    </lineage>
</organism>
<dbReference type="HAMAP" id="MF_00101">
    <property type="entry name" value="AcpS"/>
    <property type="match status" value="1"/>
</dbReference>
<dbReference type="NCBIfam" id="NF000832">
    <property type="entry name" value="PRK00070.3-2"/>
    <property type="match status" value="1"/>
</dbReference>
<comment type="catalytic activity">
    <reaction evidence="8">
        <text>apo-[ACP] + CoA = holo-[ACP] + adenosine 3',5'-bisphosphate + H(+)</text>
        <dbReference type="Rhea" id="RHEA:12068"/>
        <dbReference type="Rhea" id="RHEA-COMP:9685"/>
        <dbReference type="Rhea" id="RHEA-COMP:9690"/>
        <dbReference type="ChEBI" id="CHEBI:15378"/>
        <dbReference type="ChEBI" id="CHEBI:29999"/>
        <dbReference type="ChEBI" id="CHEBI:57287"/>
        <dbReference type="ChEBI" id="CHEBI:58343"/>
        <dbReference type="ChEBI" id="CHEBI:64479"/>
        <dbReference type="EC" id="2.7.8.7"/>
    </reaction>
</comment>
<name>A0A6J4NJ73_9BACT</name>
<keyword evidence="2 8" id="KW-0808">Transferase</keyword>
<dbReference type="Gene3D" id="3.90.470.20">
    <property type="entry name" value="4'-phosphopantetheinyl transferase domain"/>
    <property type="match status" value="1"/>
</dbReference>
<dbReference type="Pfam" id="PF01648">
    <property type="entry name" value="ACPS"/>
    <property type="match status" value="1"/>
</dbReference>
<keyword evidence="4 8" id="KW-0276">Fatty acid metabolism</keyword>
<dbReference type="NCBIfam" id="TIGR00516">
    <property type="entry name" value="acpS"/>
    <property type="match status" value="1"/>
</dbReference>
<keyword evidence="5 8" id="KW-0460">Magnesium</keyword>
<evidence type="ECO:0000256" key="3">
    <source>
        <dbReference type="ARBA" id="ARBA00022723"/>
    </source>
</evidence>
<keyword evidence="6 8" id="KW-0443">Lipid metabolism</keyword>
<dbReference type="GO" id="GO:0006633">
    <property type="term" value="P:fatty acid biosynthetic process"/>
    <property type="evidence" value="ECO:0007669"/>
    <property type="project" value="UniProtKB-UniRule"/>
</dbReference>
<evidence type="ECO:0000256" key="6">
    <source>
        <dbReference type="ARBA" id="ARBA00023098"/>
    </source>
</evidence>
<dbReference type="EC" id="2.7.8.7" evidence="8"/>
<evidence type="ECO:0000313" key="10">
    <source>
        <dbReference type="EMBL" id="CAA9386464.1"/>
    </source>
</evidence>
<comment type="function">
    <text evidence="8">Transfers the 4'-phosphopantetheine moiety from coenzyme A to a Ser of acyl-carrier-protein.</text>
</comment>
<accession>A0A6J4NJ73</accession>
<evidence type="ECO:0000256" key="4">
    <source>
        <dbReference type="ARBA" id="ARBA00022832"/>
    </source>
</evidence>
<comment type="cofactor">
    <cofactor evidence="8">
        <name>Mg(2+)</name>
        <dbReference type="ChEBI" id="CHEBI:18420"/>
    </cofactor>
</comment>
<evidence type="ECO:0000256" key="5">
    <source>
        <dbReference type="ARBA" id="ARBA00022842"/>
    </source>
</evidence>
<comment type="subcellular location">
    <subcellularLocation>
        <location evidence="8">Cytoplasm</location>
    </subcellularLocation>
</comment>
<dbReference type="InterPro" id="IPR037143">
    <property type="entry name" value="4-PPantetheinyl_Trfase_dom_sf"/>
</dbReference>
<keyword evidence="3 8" id="KW-0479">Metal-binding</keyword>
<evidence type="ECO:0000256" key="1">
    <source>
        <dbReference type="ARBA" id="ARBA00022516"/>
    </source>
</evidence>
<feature type="domain" description="4'-phosphopantetheinyl transferase" evidence="9">
    <location>
        <begin position="4"/>
        <end position="104"/>
    </location>
</feature>
<dbReference type="InterPro" id="IPR008278">
    <property type="entry name" value="4-PPantetheinyl_Trfase_dom"/>
</dbReference>
<sequence length="126" mass="14247">MIVSIGIDIIEVYRIRETISRTPRFLERVYTERERAYCESKGAAAAQSYAARFAAKEAFLKALKTGWRGKITWHDIEIRSDADGVPSLKIEGEAQHILENLSANQIHLSLSHTTEHAVAQVILERI</sequence>
<protein>
    <recommendedName>
        <fullName evidence="8">Holo-[acyl-carrier-protein] synthase</fullName>
        <shortName evidence="8">Holo-ACP synthase</shortName>
        <ecNumber evidence="8">2.7.8.7</ecNumber>
    </recommendedName>
    <alternativeName>
        <fullName evidence="8">4'-phosphopantetheinyl transferase AcpS</fullName>
    </alternativeName>
</protein>
<feature type="binding site" evidence="8">
    <location>
        <position position="8"/>
    </location>
    <ligand>
        <name>Mg(2+)</name>
        <dbReference type="ChEBI" id="CHEBI:18420"/>
    </ligand>
</feature>
<dbReference type="GO" id="GO:0008897">
    <property type="term" value="F:holo-[acyl-carrier-protein] synthase activity"/>
    <property type="evidence" value="ECO:0007669"/>
    <property type="project" value="UniProtKB-UniRule"/>
</dbReference>
<evidence type="ECO:0000259" key="9">
    <source>
        <dbReference type="Pfam" id="PF01648"/>
    </source>
</evidence>
<keyword evidence="8" id="KW-0963">Cytoplasm</keyword>
<dbReference type="InterPro" id="IPR004568">
    <property type="entry name" value="Ppantetheine-prot_Trfase_dom"/>
</dbReference>
<evidence type="ECO:0000256" key="2">
    <source>
        <dbReference type="ARBA" id="ARBA00022679"/>
    </source>
</evidence>
<dbReference type="GO" id="GO:0000287">
    <property type="term" value="F:magnesium ion binding"/>
    <property type="evidence" value="ECO:0007669"/>
    <property type="project" value="UniProtKB-UniRule"/>
</dbReference>
<dbReference type="EMBL" id="CADCUR010000054">
    <property type="protein sequence ID" value="CAA9386464.1"/>
    <property type="molecule type" value="Genomic_DNA"/>
</dbReference>
<comment type="similarity">
    <text evidence="8">Belongs to the P-Pant transferase superfamily. AcpS family.</text>
</comment>